<evidence type="ECO:0000313" key="3">
    <source>
        <dbReference type="Proteomes" id="UP001053296"/>
    </source>
</evidence>
<dbReference type="InterPro" id="IPR036890">
    <property type="entry name" value="HATPase_C_sf"/>
</dbReference>
<keyword evidence="2" id="KW-0723">Serine/threonine-protein kinase</keyword>
<keyword evidence="2" id="KW-0418">Kinase</keyword>
<dbReference type="Gene3D" id="3.30.565.10">
    <property type="entry name" value="Histidine kinase-like ATPase, C-terminal domain"/>
    <property type="match status" value="1"/>
</dbReference>
<keyword evidence="2" id="KW-0808">Transferase</keyword>
<organism evidence="2 3">
    <name type="scientific">Pseudodesulfovibrio sediminis</name>
    <dbReference type="NCBI Taxonomy" id="2810563"/>
    <lineage>
        <taxon>Bacteria</taxon>
        <taxon>Pseudomonadati</taxon>
        <taxon>Thermodesulfobacteriota</taxon>
        <taxon>Desulfovibrionia</taxon>
        <taxon>Desulfovibrionales</taxon>
        <taxon>Desulfovibrionaceae</taxon>
    </lineage>
</organism>
<sequence>MMRLRQNEIVDESRIELVDISDAGAAIGAARHMAAAIGFEETDQYLIATAVSELATNMIKYAGRGELTVRFIRNEERDGFEVMAIDSGPGIKNVEKAMQEHFSTGDSLGLGLPGVKRIMDELYIESRSGSGTQCVARKWRDCDA</sequence>
<dbReference type="RefSeq" id="WP_229592506.1">
    <property type="nucleotide sequence ID" value="NZ_AP024485.1"/>
</dbReference>
<dbReference type="CDD" id="cd16934">
    <property type="entry name" value="HATPase_RsbT-like"/>
    <property type="match status" value="1"/>
</dbReference>
<feature type="domain" description="Histidine kinase/HSP90-like ATPase" evidence="1">
    <location>
        <begin position="42"/>
        <end position="144"/>
    </location>
</feature>
<reference evidence="2" key="1">
    <citation type="journal article" date="2022" name="Arch. Microbiol.">
        <title>Pseudodesulfovibrio sediminis sp. nov., a mesophilic and neutrophilic sulfate-reducing bacterium isolated from sediment of a brackish lake.</title>
        <authorList>
            <person name="Takahashi A."/>
            <person name="Kojima H."/>
            <person name="Watanabe M."/>
            <person name="Fukui M."/>
        </authorList>
    </citation>
    <scope>NUCLEOTIDE SEQUENCE</scope>
    <source>
        <strain evidence="2">SF6</strain>
    </source>
</reference>
<accession>A0ABM7P249</accession>
<dbReference type="Proteomes" id="UP001053296">
    <property type="component" value="Chromosome"/>
</dbReference>
<protein>
    <submittedName>
        <fullName evidence="2">Serine/threonine protein kinase</fullName>
    </submittedName>
</protein>
<dbReference type="GO" id="GO:0004674">
    <property type="term" value="F:protein serine/threonine kinase activity"/>
    <property type="evidence" value="ECO:0007669"/>
    <property type="project" value="UniProtKB-KW"/>
</dbReference>
<evidence type="ECO:0000259" key="1">
    <source>
        <dbReference type="SMART" id="SM00387"/>
    </source>
</evidence>
<dbReference type="EMBL" id="AP024485">
    <property type="protein sequence ID" value="BCS86856.1"/>
    <property type="molecule type" value="Genomic_DNA"/>
</dbReference>
<dbReference type="InterPro" id="IPR003594">
    <property type="entry name" value="HATPase_dom"/>
</dbReference>
<keyword evidence="3" id="KW-1185">Reference proteome</keyword>
<dbReference type="Pfam" id="PF13581">
    <property type="entry name" value="HATPase_c_2"/>
    <property type="match status" value="1"/>
</dbReference>
<evidence type="ECO:0000313" key="2">
    <source>
        <dbReference type="EMBL" id="BCS86856.1"/>
    </source>
</evidence>
<dbReference type="SUPFAM" id="SSF55874">
    <property type="entry name" value="ATPase domain of HSP90 chaperone/DNA topoisomerase II/histidine kinase"/>
    <property type="match status" value="1"/>
</dbReference>
<proteinExistence type="predicted"/>
<gene>
    <name evidence="2" type="ORF">PSDVSF_00980</name>
</gene>
<name>A0ABM7P249_9BACT</name>
<dbReference type="SMART" id="SM00387">
    <property type="entry name" value="HATPase_c"/>
    <property type="match status" value="1"/>
</dbReference>